<organism evidence="1 2">
    <name type="scientific">Acorus calamus</name>
    <name type="common">Sweet flag</name>
    <dbReference type="NCBI Taxonomy" id="4465"/>
    <lineage>
        <taxon>Eukaryota</taxon>
        <taxon>Viridiplantae</taxon>
        <taxon>Streptophyta</taxon>
        <taxon>Embryophyta</taxon>
        <taxon>Tracheophyta</taxon>
        <taxon>Spermatophyta</taxon>
        <taxon>Magnoliopsida</taxon>
        <taxon>Liliopsida</taxon>
        <taxon>Acoraceae</taxon>
        <taxon>Acorus</taxon>
    </lineage>
</organism>
<reference evidence="1" key="1">
    <citation type="journal article" date="2023" name="Nat. Commun.">
        <title>Diploid and tetraploid genomes of Acorus and the evolution of monocots.</title>
        <authorList>
            <person name="Ma L."/>
            <person name="Liu K.W."/>
            <person name="Li Z."/>
            <person name="Hsiao Y.Y."/>
            <person name="Qi Y."/>
            <person name="Fu T."/>
            <person name="Tang G.D."/>
            <person name="Zhang D."/>
            <person name="Sun W.H."/>
            <person name="Liu D.K."/>
            <person name="Li Y."/>
            <person name="Chen G.Z."/>
            <person name="Liu X.D."/>
            <person name="Liao X.Y."/>
            <person name="Jiang Y.T."/>
            <person name="Yu X."/>
            <person name="Hao Y."/>
            <person name="Huang J."/>
            <person name="Zhao X.W."/>
            <person name="Ke S."/>
            <person name="Chen Y.Y."/>
            <person name="Wu W.L."/>
            <person name="Hsu J.L."/>
            <person name="Lin Y.F."/>
            <person name="Huang M.D."/>
            <person name="Li C.Y."/>
            <person name="Huang L."/>
            <person name="Wang Z.W."/>
            <person name="Zhao X."/>
            <person name="Zhong W.Y."/>
            <person name="Peng D.H."/>
            <person name="Ahmad S."/>
            <person name="Lan S."/>
            <person name="Zhang J.S."/>
            <person name="Tsai W.C."/>
            <person name="Van de Peer Y."/>
            <person name="Liu Z.J."/>
        </authorList>
    </citation>
    <scope>NUCLEOTIDE SEQUENCE</scope>
    <source>
        <strain evidence="1">CP</strain>
    </source>
</reference>
<accession>A0AAV9F5S1</accession>
<dbReference type="EMBL" id="JAUJYO010000003">
    <property type="protein sequence ID" value="KAK1321042.1"/>
    <property type="molecule type" value="Genomic_DNA"/>
</dbReference>
<dbReference type="Proteomes" id="UP001180020">
    <property type="component" value="Unassembled WGS sequence"/>
</dbReference>
<reference evidence="1" key="2">
    <citation type="submission" date="2023-06" db="EMBL/GenBank/DDBJ databases">
        <authorList>
            <person name="Ma L."/>
            <person name="Liu K.-W."/>
            <person name="Li Z."/>
            <person name="Hsiao Y.-Y."/>
            <person name="Qi Y."/>
            <person name="Fu T."/>
            <person name="Tang G."/>
            <person name="Zhang D."/>
            <person name="Sun W.-H."/>
            <person name="Liu D.-K."/>
            <person name="Li Y."/>
            <person name="Chen G.-Z."/>
            <person name="Liu X.-D."/>
            <person name="Liao X.-Y."/>
            <person name="Jiang Y.-T."/>
            <person name="Yu X."/>
            <person name="Hao Y."/>
            <person name="Huang J."/>
            <person name="Zhao X.-W."/>
            <person name="Ke S."/>
            <person name="Chen Y.-Y."/>
            <person name="Wu W.-L."/>
            <person name="Hsu J.-L."/>
            <person name="Lin Y.-F."/>
            <person name="Huang M.-D."/>
            <person name="Li C.-Y."/>
            <person name="Huang L."/>
            <person name="Wang Z.-W."/>
            <person name="Zhao X."/>
            <person name="Zhong W.-Y."/>
            <person name="Peng D.-H."/>
            <person name="Ahmad S."/>
            <person name="Lan S."/>
            <person name="Zhang J.-S."/>
            <person name="Tsai W.-C."/>
            <person name="Van De Peer Y."/>
            <person name="Liu Z.-J."/>
        </authorList>
    </citation>
    <scope>NUCLEOTIDE SEQUENCE</scope>
    <source>
        <strain evidence="1">CP</strain>
        <tissue evidence="1">Leaves</tissue>
    </source>
</reference>
<gene>
    <name evidence="1" type="ORF">QJS10_CPA03g00129</name>
</gene>
<sequence length="69" mass="7688">MGQVMGQGHALQSHPSQEFGLPFLPPYVGGSGKHGFRHGVNFHGRWCHDVQPDLLQRDRVQLHGFPVFG</sequence>
<name>A0AAV9F5S1_ACOCL</name>
<evidence type="ECO:0000313" key="2">
    <source>
        <dbReference type="Proteomes" id="UP001180020"/>
    </source>
</evidence>
<comment type="caution">
    <text evidence="1">The sequence shown here is derived from an EMBL/GenBank/DDBJ whole genome shotgun (WGS) entry which is preliminary data.</text>
</comment>
<dbReference type="AlphaFoldDB" id="A0AAV9F5S1"/>
<protein>
    <submittedName>
        <fullName evidence="1">Uncharacterized protein</fullName>
    </submittedName>
</protein>
<proteinExistence type="predicted"/>
<evidence type="ECO:0000313" key="1">
    <source>
        <dbReference type="EMBL" id="KAK1321042.1"/>
    </source>
</evidence>
<keyword evidence="2" id="KW-1185">Reference proteome</keyword>